<dbReference type="EMBL" id="GGEC01079096">
    <property type="protein sequence ID" value="MBX59580.1"/>
    <property type="molecule type" value="Transcribed_RNA"/>
</dbReference>
<name>A0A2P2PY22_RHIMU</name>
<protein>
    <submittedName>
        <fullName evidence="1">Uncharacterized protein</fullName>
    </submittedName>
</protein>
<reference evidence="1" key="1">
    <citation type="submission" date="2018-02" db="EMBL/GenBank/DDBJ databases">
        <title>Rhizophora mucronata_Transcriptome.</title>
        <authorList>
            <person name="Meera S.P."/>
            <person name="Sreeshan A."/>
            <person name="Augustine A."/>
        </authorList>
    </citation>
    <scope>NUCLEOTIDE SEQUENCE</scope>
    <source>
        <tissue evidence="1">Leaf</tissue>
    </source>
</reference>
<accession>A0A2P2PY22</accession>
<organism evidence="1">
    <name type="scientific">Rhizophora mucronata</name>
    <name type="common">Asiatic mangrove</name>
    <dbReference type="NCBI Taxonomy" id="61149"/>
    <lineage>
        <taxon>Eukaryota</taxon>
        <taxon>Viridiplantae</taxon>
        <taxon>Streptophyta</taxon>
        <taxon>Embryophyta</taxon>
        <taxon>Tracheophyta</taxon>
        <taxon>Spermatophyta</taxon>
        <taxon>Magnoliopsida</taxon>
        <taxon>eudicotyledons</taxon>
        <taxon>Gunneridae</taxon>
        <taxon>Pentapetalae</taxon>
        <taxon>rosids</taxon>
        <taxon>fabids</taxon>
        <taxon>Malpighiales</taxon>
        <taxon>Rhizophoraceae</taxon>
        <taxon>Rhizophora</taxon>
    </lineage>
</organism>
<proteinExistence type="predicted"/>
<evidence type="ECO:0000313" key="1">
    <source>
        <dbReference type="EMBL" id="MBX59580.1"/>
    </source>
</evidence>
<sequence>MIWLRAGTVSICVN</sequence>